<feature type="domain" description="C2H2-type" evidence="12">
    <location>
        <begin position="253"/>
        <end position="282"/>
    </location>
</feature>
<evidence type="ECO:0000256" key="5">
    <source>
        <dbReference type="ARBA" id="ARBA00022833"/>
    </source>
</evidence>
<evidence type="ECO:0000256" key="2">
    <source>
        <dbReference type="ARBA" id="ARBA00022723"/>
    </source>
</evidence>
<evidence type="ECO:0000256" key="4">
    <source>
        <dbReference type="ARBA" id="ARBA00022771"/>
    </source>
</evidence>
<keyword evidence="2" id="KW-0479">Metal-binding</keyword>
<gene>
    <name evidence="13" type="primary">LOC104914496</name>
</gene>
<feature type="region of interest" description="Disordered" evidence="11">
    <location>
        <begin position="1"/>
        <end position="43"/>
    </location>
</feature>
<feature type="compositionally biased region" description="Basic and acidic residues" evidence="11">
    <location>
        <begin position="10"/>
        <end position="19"/>
    </location>
</feature>
<proteinExistence type="predicted"/>
<reference evidence="13" key="3">
    <citation type="submission" date="2025-09" db="UniProtKB">
        <authorList>
            <consortium name="Ensembl"/>
        </authorList>
    </citation>
    <scope>IDENTIFICATION</scope>
</reference>
<evidence type="ECO:0000313" key="14">
    <source>
        <dbReference type="Proteomes" id="UP000001645"/>
    </source>
</evidence>
<evidence type="ECO:0000256" key="7">
    <source>
        <dbReference type="ARBA" id="ARBA00023125"/>
    </source>
</evidence>
<dbReference type="PROSITE" id="PS50157">
    <property type="entry name" value="ZINC_FINGER_C2H2_2"/>
    <property type="match status" value="3"/>
</dbReference>
<dbReference type="GO" id="GO:0005634">
    <property type="term" value="C:nucleus"/>
    <property type="evidence" value="ECO:0007669"/>
    <property type="project" value="UniProtKB-SubCell"/>
</dbReference>
<evidence type="ECO:0000256" key="10">
    <source>
        <dbReference type="PROSITE-ProRule" id="PRU00042"/>
    </source>
</evidence>
<dbReference type="Ensembl" id="ENSMGAT00000003332.2">
    <property type="protein sequence ID" value="ENSMGAP00000002651.2"/>
    <property type="gene ID" value="ENSMGAG00000003006.2"/>
</dbReference>
<dbReference type="InterPro" id="IPR036236">
    <property type="entry name" value="Znf_C2H2_sf"/>
</dbReference>
<name>G1MVH7_MELGA</name>
<evidence type="ECO:0000256" key="6">
    <source>
        <dbReference type="ARBA" id="ARBA00023015"/>
    </source>
</evidence>
<accession>G1MVH7</accession>
<dbReference type="FunFam" id="3.30.160.60:FF:002639">
    <property type="entry name" value="Kruppel-Like Factor (Zinc finger protein)"/>
    <property type="match status" value="1"/>
</dbReference>
<sequence>MPPSLLPRHGPKEGSDHLLEGSTGCHEGDPLPLPGTDGEEEKPPLTACEAHLQLPDFCCSLSQDFIPTLEEIEEFLREKAEFLKDGVSEQHVAGVESETGSGGSEGHPLQEDGSDGSQPGGTADGSNQAAADGDVPVVLHIQPFQLDNSSLLAQPAVRVTQLVISLQGQNLSLLPQLQHPVTLVDQKYIKIAPLPNAMGARMLGGVQDQEAAPVCPKAPTRVHKCPQLGCSKAYTKSSHLKAHIRRHTGEKPYSCAWPDCGWRFSRSDELSRHKRSHSGVKPYQCAACQKRFARSDHLAKHVRIHRDQLGSTGILLTSSFLPSFCAVSLLRGFACVSQADVWCLQALCDSMFVPLFQCASRVGLCVLVLSCCFGGESWDVPRRRVGKWTKPCSST</sequence>
<dbReference type="PANTHER" id="PTHR23235:SF141">
    <property type="entry name" value="KRUEPPEL-LIKE FACTOR 15"/>
    <property type="match status" value="1"/>
</dbReference>
<dbReference type="GO" id="GO:0008270">
    <property type="term" value="F:zinc ion binding"/>
    <property type="evidence" value="ECO:0007669"/>
    <property type="project" value="UniProtKB-KW"/>
</dbReference>
<dbReference type="AlphaFoldDB" id="G1MVH7"/>
<keyword evidence="6" id="KW-0805">Transcription regulation</keyword>
<organism evidence="13 14">
    <name type="scientific">Meleagris gallopavo</name>
    <name type="common">Wild turkey</name>
    <dbReference type="NCBI Taxonomy" id="9103"/>
    <lineage>
        <taxon>Eukaryota</taxon>
        <taxon>Metazoa</taxon>
        <taxon>Chordata</taxon>
        <taxon>Craniata</taxon>
        <taxon>Vertebrata</taxon>
        <taxon>Euteleostomi</taxon>
        <taxon>Archelosauria</taxon>
        <taxon>Archosauria</taxon>
        <taxon>Dinosauria</taxon>
        <taxon>Saurischia</taxon>
        <taxon>Theropoda</taxon>
        <taxon>Coelurosauria</taxon>
        <taxon>Aves</taxon>
        <taxon>Neognathae</taxon>
        <taxon>Galloanserae</taxon>
        <taxon>Galliformes</taxon>
        <taxon>Phasianidae</taxon>
        <taxon>Meleagridinae</taxon>
        <taxon>Meleagris</taxon>
    </lineage>
</organism>
<evidence type="ECO:0000256" key="8">
    <source>
        <dbReference type="ARBA" id="ARBA00023163"/>
    </source>
</evidence>
<comment type="subcellular location">
    <subcellularLocation>
        <location evidence="1">Nucleus</location>
    </subcellularLocation>
</comment>
<dbReference type="SUPFAM" id="SSF57667">
    <property type="entry name" value="beta-beta-alpha zinc fingers"/>
    <property type="match status" value="1"/>
</dbReference>
<dbReference type="Bgee" id="ENSMGAG00000003006">
    <property type="expression patterns" value="Expressed in proventriculus and 8 other cell types or tissues"/>
</dbReference>
<dbReference type="PANTHER" id="PTHR23235">
    <property type="entry name" value="KRUEPPEL-LIKE TRANSCRIPTION FACTOR"/>
    <property type="match status" value="1"/>
</dbReference>
<feature type="region of interest" description="Disordered" evidence="11">
    <location>
        <begin position="89"/>
        <end position="130"/>
    </location>
</feature>
<keyword evidence="5" id="KW-0862">Zinc</keyword>
<keyword evidence="8" id="KW-0804">Transcription</keyword>
<dbReference type="HOGENOM" id="CLU_035818_1_1_1"/>
<keyword evidence="3" id="KW-0677">Repeat</keyword>
<dbReference type="Pfam" id="PF00096">
    <property type="entry name" value="zf-C2H2"/>
    <property type="match status" value="3"/>
</dbReference>
<keyword evidence="14" id="KW-1185">Reference proteome</keyword>
<dbReference type="GO" id="GO:0000978">
    <property type="term" value="F:RNA polymerase II cis-regulatory region sequence-specific DNA binding"/>
    <property type="evidence" value="ECO:0007669"/>
    <property type="project" value="TreeGrafter"/>
</dbReference>
<keyword evidence="7" id="KW-0238">DNA-binding</keyword>
<dbReference type="GeneTree" id="ENSGT00940000156977"/>
<keyword evidence="4 10" id="KW-0863">Zinc-finger</keyword>
<keyword evidence="9" id="KW-0539">Nucleus</keyword>
<dbReference type="InterPro" id="IPR013087">
    <property type="entry name" value="Znf_C2H2_type"/>
</dbReference>
<dbReference type="Proteomes" id="UP000001645">
    <property type="component" value="Chromosome 28"/>
</dbReference>
<dbReference type="SMART" id="SM00355">
    <property type="entry name" value="ZnF_C2H2"/>
    <property type="match status" value="3"/>
</dbReference>
<evidence type="ECO:0000256" key="9">
    <source>
        <dbReference type="ARBA" id="ARBA00023242"/>
    </source>
</evidence>
<dbReference type="FunFam" id="3.30.160.60:FF:000018">
    <property type="entry name" value="Krueppel-like factor 15"/>
    <property type="match status" value="1"/>
</dbReference>
<evidence type="ECO:0000256" key="1">
    <source>
        <dbReference type="ARBA" id="ARBA00004123"/>
    </source>
</evidence>
<evidence type="ECO:0000259" key="12">
    <source>
        <dbReference type="PROSITE" id="PS50157"/>
    </source>
</evidence>
<protein>
    <recommendedName>
        <fullName evidence="12">C2H2-type domain-containing protein</fullName>
    </recommendedName>
</protein>
<dbReference type="InParanoid" id="G1MVH7"/>
<dbReference type="PROSITE" id="PS00028">
    <property type="entry name" value="ZINC_FINGER_C2H2_1"/>
    <property type="match status" value="3"/>
</dbReference>
<feature type="domain" description="C2H2-type" evidence="12">
    <location>
        <begin position="283"/>
        <end position="310"/>
    </location>
</feature>
<dbReference type="FunFam" id="3.30.160.60:FF:003359">
    <property type="entry name" value="Zinc finger protein"/>
    <property type="match status" value="1"/>
</dbReference>
<reference evidence="13 14" key="1">
    <citation type="journal article" date="2010" name="PLoS Biol.">
        <title>Multi-platform next-generation sequencing of the domestic turkey (Meleagris gallopavo): genome assembly and analysis.</title>
        <authorList>
            <person name="Dalloul R.A."/>
            <person name="Long J.A."/>
            <person name="Zimin A.V."/>
            <person name="Aslam L."/>
            <person name="Beal K."/>
            <person name="Blomberg L.A."/>
            <person name="Bouffard P."/>
            <person name="Burt D.W."/>
            <person name="Crasta O."/>
            <person name="Crooijmans R.P."/>
            <person name="Cooper K."/>
            <person name="Coulombe R.A."/>
            <person name="De S."/>
            <person name="Delany M.E."/>
            <person name="Dodgson J.B."/>
            <person name="Dong J.J."/>
            <person name="Evans C."/>
            <person name="Frederickson K.M."/>
            <person name="Flicek P."/>
            <person name="Florea L."/>
            <person name="Folkerts O."/>
            <person name="Groenen M.A."/>
            <person name="Harkins T.T."/>
            <person name="Herrero J."/>
            <person name="Hoffmann S."/>
            <person name="Megens H.J."/>
            <person name="Jiang A."/>
            <person name="de Jong P."/>
            <person name="Kaiser P."/>
            <person name="Kim H."/>
            <person name="Kim K.W."/>
            <person name="Kim S."/>
            <person name="Langenberger D."/>
            <person name="Lee M.K."/>
            <person name="Lee T."/>
            <person name="Mane S."/>
            <person name="Marcais G."/>
            <person name="Marz M."/>
            <person name="McElroy A.P."/>
            <person name="Modise T."/>
            <person name="Nefedov M."/>
            <person name="Notredame C."/>
            <person name="Paton I.R."/>
            <person name="Payne W.S."/>
            <person name="Pertea G."/>
            <person name="Prickett D."/>
            <person name="Puiu D."/>
            <person name="Qioa D."/>
            <person name="Raineri E."/>
            <person name="Ruffier M."/>
            <person name="Salzberg S.L."/>
            <person name="Schatz M.C."/>
            <person name="Scheuring C."/>
            <person name="Schmidt C.J."/>
            <person name="Schroeder S."/>
            <person name="Searle S.M."/>
            <person name="Smith E.J."/>
            <person name="Smith J."/>
            <person name="Sonstegard T.S."/>
            <person name="Stadler P.F."/>
            <person name="Tafer H."/>
            <person name="Tu Z.J."/>
            <person name="Van Tassell C.P."/>
            <person name="Vilella A.J."/>
            <person name="Williams K.P."/>
            <person name="Yorke J.A."/>
            <person name="Zhang L."/>
            <person name="Zhang H.B."/>
            <person name="Zhang X."/>
            <person name="Zhang Y."/>
            <person name="Reed K.M."/>
        </authorList>
    </citation>
    <scope>NUCLEOTIDE SEQUENCE [LARGE SCALE GENOMIC DNA]</scope>
</reference>
<reference evidence="13" key="2">
    <citation type="submission" date="2025-08" db="UniProtKB">
        <authorList>
            <consortium name="Ensembl"/>
        </authorList>
    </citation>
    <scope>IDENTIFICATION</scope>
</reference>
<evidence type="ECO:0000256" key="3">
    <source>
        <dbReference type="ARBA" id="ARBA00022737"/>
    </source>
</evidence>
<dbReference type="Gene3D" id="3.30.160.60">
    <property type="entry name" value="Classic Zinc Finger"/>
    <property type="match status" value="3"/>
</dbReference>
<dbReference type="GO" id="GO:0000981">
    <property type="term" value="F:DNA-binding transcription factor activity, RNA polymerase II-specific"/>
    <property type="evidence" value="ECO:0007669"/>
    <property type="project" value="TreeGrafter"/>
</dbReference>
<feature type="domain" description="C2H2-type" evidence="12">
    <location>
        <begin position="223"/>
        <end position="252"/>
    </location>
</feature>
<evidence type="ECO:0000256" key="11">
    <source>
        <dbReference type="SAM" id="MobiDB-lite"/>
    </source>
</evidence>
<evidence type="ECO:0000313" key="13">
    <source>
        <dbReference type="Ensembl" id="ENSMGAP00000002651.2"/>
    </source>
</evidence>